<evidence type="ECO:0000313" key="2">
    <source>
        <dbReference type="EMBL" id="AKK24597.1"/>
    </source>
</evidence>
<accession>A0A0G3IBF0</accession>
<dbReference type="KEGG" id="pox:MB84_27485"/>
<organism evidence="2 3">
    <name type="scientific">Pandoraea oxalativorans</name>
    <dbReference type="NCBI Taxonomy" id="573737"/>
    <lineage>
        <taxon>Bacteria</taxon>
        <taxon>Pseudomonadati</taxon>
        <taxon>Pseudomonadota</taxon>
        <taxon>Betaproteobacteria</taxon>
        <taxon>Burkholderiales</taxon>
        <taxon>Burkholderiaceae</taxon>
        <taxon>Pandoraea</taxon>
    </lineage>
</organism>
<dbReference type="GO" id="GO:0003677">
    <property type="term" value="F:DNA binding"/>
    <property type="evidence" value="ECO:0007669"/>
    <property type="project" value="InterPro"/>
</dbReference>
<gene>
    <name evidence="2" type="ORF">MB84_27485</name>
</gene>
<dbReference type="Gene3D" id="1.10.10.60">
    <property type="entry name" value="Homeodomain-like"/>
    <property type="match status" value="1"/>
</dbReference>
<geneLocation type="plasmid" evidence="2 3">
    <name>pPO70-1</name>
</geneLocation>
<feature type="coiled-coil region" evidence="1">
    <location>
        <begin position="62"/>
        <end position="89"/>
    </location>
</feature>
<dbReference type="EMBL" id="CP011518">
    <property type="protein sequence ID" value="AKK24597.1"/>
    <property type="molecule type" value="Genomic_DNA"/>
</dbReference>
<protein>
    <submittedName>
        <fullName evidence="2">Transposase</fullName>
    </submittedName>
</protein>
<sequence length="98" mass="11109">MNRIPKASYTPEFRAEAVKLAHEVGSSEAARRLSISIKTLGNWQRSDKAGDLAKIGSTQRPKTEAESELSRVKRELAEVKMERDQLKKFAAYFARQSR</sequence>
<proteinExistence type="predicted"/>
<reference evidence="2" key="1">
    <citation type="submission" date="2016-06" db="EMBL/GenBank/DDBJ databases">
        <title>Pandoraea oxalativorans DSM 23570 Genome Sequencing.</title>
        <authorList>
            <person name="Ee R."/>
            <person name="Lim Y.-L."/>
            <person name="Yong D."/>
            <person name="Yin W.-F."/>
            <person name="Chan K.-G."/>
        </authorList>
    </citation>
    <scope>NUCLEOTIDE SEQUENCE</scope>
    <source>
        <strain evidence="2">DSM 23570</strain>
        <plasmid evidence="2">pPO70-1</plasmid>
    </source>
</reference>
<dbReference type="InterPro" id="IPR002514">
    <property type="entry name" value="Transposase_8"/>
</dbReference>
<dbReference type="PATRIC" id="fig|573737.6.peg.5342"/>
<dbReference type="Pfam" id="PF01527">
    <property type="entry name" value="HTH_Tnp_1"/>
    <property type="match status" value="1"/>
</dbReference>
<dbReference type="GO" id="GO:0004803">
    <property type="term" value="F:transposase activity"/>
    <property type="evidence" value="ECO:0007669"/>
    <property type="project" value="InterPro"/>
</dbReference>
<name>A0A0G3IBF0_9BURK</name>
<keyword evidence="2" id="KW-0614">Plasmid</keyword>
<keyword evidence="1" id="KW-0175">Coiled coil</keyword>
<dbReference type="SUPFAM" id="SSF46689">
    <property type="entry name" value="Homeodomain-like"/>
    <property type="match status" value="1"/>
</dbReference>
<dbReference type="OrthoDB" id="5365969at2"/>
<evidence type="ECO:0000256" key="1">
    <source>
        <dbReference type="SAM" id="Coils"/>
    </source>
</evidence>
<evidence type="ECO:0000313" key="3">
    <source>
        <dbReference type="Proteomes" id="UP000035050"/>
    </source>
</evidence>
<dbReference type="GO" id="GO:0006313">
    <property type="term" value="P:DNA transposition"/>
    <property type="evidence" value="ECO:0007669"/>
    <property type="project" value="InterPro"/>
</dbReference>
<dbReference type="AlphaFoldDB" id="A0A0G3IBF0"/>
<keyword evidence="3" id="KW-1185">Reference proteome</keyword>
<dbReference type="Proteomes" id="UP000035050">
    <property type="component" value="Plasmid pPO70-1"/>
</dbReference>
<dbReference type="InterPro" id="IPR009057">
    <property type="entry name" value="Homeodomain-like_sf"/>
</dbReference>